<feature type="compositionally biased region" description="Basic and acidic residues" evidence="1">
    <location>
        <begin position="132"/>
        <end position="143"/>
    </location>
</feature>
<reference evidence="3" key="1">
    <citation type="journal article" date="2013" name="Science">
        <title>Comparative analysis of bat genomes provides insight into the evolution of flight and immunity.</title>
        <authorList>
            <person name="Zhang G."/>
            <person name="Cowled C."/>
            <person name="Shi Z."/>
            <person name="Huang Z."/>
            <person name="Bishop-Lilly K.A."/>
            <person name="Fang X."/>
            <person name="Wynne J.W."/>
            <person name="Xiong Z."/>
            <person name="Baker M.L."/>
            <person name="Zhao W."/>
            <person name="Tachedjian M."/>
            <person name="Zhu Y."/>
            <person name="Zhou P."/>
            <person name="Jiang X."/>
            <person name="Ng J."/>
            <person name="Yang L."/>
            <person name="Wu L."/>
            <person name="Xiao J."/>
            <person name="Feng Y."/>
            <person name="Chen Y."/>
            <person name="Sun X."/>
            <person name="Zhang Y."/>
            <person name="Marsh G.A."/>
            <person name="Crameri G."/>
            <person name="Broder C.C."/>
            <person name="Frey K.G."/>
            <person name="Wang L.F."/>
            <person name="Wang J."/>
        </authorList>
    </citation>
    <scope>NUCLEOTIDE SEQUENCE [LARGE SCALE GENOMIC DNA]</scope>
</reference>
<feature type="region of interest" description="Disordered" evidence="1">
    <location>
        <begin position="20"/>
        <end position="46"/>
    </location>
</feature>
<keyword evidence="3" id="KW-1185">Reference proteome</keyword>
<dbReference type="AlphaFoldDB" id="L5KA43"/>
<dbReference type="EMBL" id="KB030979">
    <property type="protein sequence ID" value="ELK07363.1"/>
    <property type="molecule type" value="Genomic_DNA"/>
</dbReference>
<evidence type="ECO:0000313" key="3">
    <source>
        <dbReference type="Proteomes" id="UP000010552"/>
    </source>
</evidence>
<protein>
    <submittedName>
        <fullName evidence="2">Uncharacterized protein</fullName>
    </submittedName>
</protein>
<sequence length="143" mass="15381">MSELESLFYRRCLNYGSDESTRIKSDSVLEPEPDEPNAQGEGRRFISRELTDLARCRSRMQQARRPLLAKAGQGRAALQDPAAAVSRAPASPAHKVLGAQERSLQAPEGGLGWGQTGAHAGQKAARASLHGTDTEGDRSVQAE</sequence>
<evidence type="ECO:0000313" key="2">
    <source>
        <dbReference type="EMBL" id="ELK07363.1"/>
    </source>
</evidence>
<organism evidence="2 3">
    <name type="scientific">Pteropus alecto</name>
    <name type="common">Black flying fox</name>
    <dbReference type="NCBI Taxonomy" id="9402"/>
    <lineage>
        <taxon>Eukaryota</taxon>
        <taxon>Metazoa</taxon>
        <taxon>Chordata</taxon>
        <taxon>Craniata</taxon>
        <taxon>Vertebrata</taxon>
        <taxon>Euteleostomi</taxon>
        <taxon>Mammalia</taxon>
        <taxon>Eutheria</taxon>
        <taxon>Laurasiatheria</taxon>
        <taxon>Chiroptera</taxon>
        <taxon>Yinpterochiroptera</taxon>
        <taxon>Pteropodoidea</taxon>
        <taxon>Pteropodidae</taxon>
        <taxon>Pteropodinae</taxon>
        <taxon>Pteropus</taxon>
    </lineage>
</organism>
<dbReference type="Proteomes" id="UP000010552">
    <property type="component" value="Unassembled WGS sequence"/>
</dbReference>
<accession>L5KA43</accession>
<proteinExistence type="predicted"/>
<feature type="region of interest" description="Disordered" evidence="1">
    <location>
        <begin position="70"/>
        <end position="143"/>
    </location>
</feature>
<gene>
    <name evidence="2" type="ORF">PAL_GLEAN10012658</name>
</gene>
<name>L5KA43_PTEAL</name>
<evidence type="ECO:0000256" key="1">
    <source>
        <dbReference type="SAM" id="MobiDB-lite"/>
    </source>
</evidence>
<dbReference type="InParanoid" id="L5KA43"/>
<feature type="compositionally biased region" description="Low complexity" evidence="1">
    <location>
        <begin position="81"/>
        <end position="93"/>
    </location>
</feature>